<feature type="domain" description="MoaB/Mog" evidence="2">
    <location>
        <begin position="184"/>
        <end position="284"/>
    </location>
</feature>
<protein>
    <submittedName>
        <fullName evidence="3">Molybdopterin-binding protein</fullName>
    </submittedName>
</protein>
<dbReference type="Pfam" id="PF00994">
    <property type="entry name" value="MoCF_biosynth"/>
    <property type="match status" value="1"/>
</dbReference>
<gene>
    <name evidence="3" type="ORF">HW564_15095</name>
</gene>
<evidence type="ECO:0000313" key="4">
    <source>
        <dbReference type="Proteomes" id="UP000565723"/>
    </source>
</evidence>
<dbReference type="CDD" id="cd03522">
    <property type="entry name" value="MoeA_like"/>
    <property type="match status" value="1"/>
</dbReference>
<dbReference type="RefSeq" id="WP_011048341.1">
    <property type="nucleotide sequence ID" value="NZ_CP076685.1"/>
</dbReference>
<feature type="region of interest" description="Disordered" evidence="1">
    <location>
        <begin position="320"/>
        <end position="346"/>
    </location>
</feature>
<evidence type="ECO:0000259" key="2">
    <source>
        <dbReference type="Pfam" id="PF00994"/>
    </source>
</evidence>
<dbReference type="InterPro" id="IPR036425">
    <property type="entry name" value="MoaB/Mog-like_dom_sf"/>
</dbReference>
<accession>A0A850LKG8</accession>
<evidence type="ECO:0000313" key="3">
    <source>
        <dbReference type="EMBL" id="NVK98250.1"/>
    </source>
</evidence>
<dbReference type="AlphaFoldDB" id="A0A850LKG8"/>
<dbReference type="UniPathway" id="UPA00344"/>
<dbReference type="EMBL" id="JABXIY010000042">
    <property type="protein sequence ID" value="NVK98250.1"/>
    <property type="molecule type" value="Genomic_DNA"/>
</dbReference>
<dbReference type="SUPFAM" id="SSF53218">
    <property type="entry name" value="Molybdenum cofactor biosynthesis proteins"/>
    <property type="match status" value="1"/>
</dbReference>
<reference evidence="3 4" key="1">
    <citation type="journal article" date="2020" name="Proc. Natl. Acad. Sci. U.S.A.">
        <title>Ecological drivers of bacterial community assembly in synthetic phycospheres.</title>
        <authorList>
            <person name="Fu H."/>
            <person name="Uchimiya M."/>
            <person name="Gore J."/>
            <person name="Moran M.A."/>
        </authorList>
    </citation>
    <scope>NUCLEOTIDE SEQUENCE [LARGE SCALE GENOMIC DNA]</scope>
    <source>
        <strain evidence="3">HF-Din03</strain>
    </source>
</reference>
<sequence length="346" mass="34998">MRFGPVPVAGADGAILAHSVQAGPKKLRKGLRLEPGHLEQLAQAGIAEVIVARLDPGDCHEDDAARQLAAALAPDPGAAGLRVSAPFTGRVNLLAEGPGVVCLDVAAIERFNLVHPMITVATVPQHQQMGPGGMVATIKVISYAVPQADVTRAVEAARGAIRLASPVLRSAGLVVTEIPGGPPNDKGIAAIRGRVEALGLTLDDLRLVPHRGGDLAAAISEISGDMVLILTGSATSDPEDVAPAALRAAGGAVERFGMPVDPGNLLFLGALGARPVIGLPGCARSPALNGADWVLSRVACGVPVTGRDIAAMGVGGLLKEIPTRPQPRAGRAGASESGPKTDSQTA</sequence>
<dbReference type="OMA" id="LNGADWV"/>
<evidence type="ECO:0000256" key="1">
    <source>
        <dbReference type="SAM" id="MobiDB-lite"/>
    </source>
</evidence>
<comment type="caution">
    <text evidence="3">The sequence shown here is derived from an EMBL/GenBank/DDBJ whole genome shotgun (WGS) entry which is preliminary data.</text>
</comment>
<dbReference type="Gene3D" id="3.40.980.10">
    <property type="entry name" value="MoaB/Mog-like domain"/>
    <property type="match status" value="1"/>
</dbReference>
<dbReference type="Proteomes" id="UP000565723">
    <property type="component" value="Unassembled WGS sequence"/>
</dbReference>
<proteinExistence type="predicted"/>
<dbReference type="InterPro" id="IPR001453">
    <property type="entry name" value="MoaB/Mog_dom"/>
</dbReference>
<organism evidence="3 4">
    <name type="scientific">Ruegeria pomeroyi</name>
    <dbReference type="NCBI Taxonomy" id="89184"/>
    <lineage>
        <taxon>Bacteria</taxon>
        <taxon>Pseudomonadati</taxon>
        <taxon>Pseudomonadota</taxon>
        <taxon>Alphaproteobacteria</taxon>
        <taxon>Rhodobacterales</taxon>
        <taxon>Roseobacteraceae</taxon>
        <taxon>Ruegeria</taxon>
    </lineage>
</organism>
<name>A0A850LKG8_9RHOB</name>